<evidence type="ECO:0000256" key="1">
    <source>
        <dbReference type="ARBA" id="ARBA00022527"/>
    </source>
</evidence>
<evidence type="ECO:0000259" key="7">
    <source>
        <dbReference type="PROSITE" id="PS50011"/>
    </source>
</evidence>
<keyword evidence="1" id="KW-0723">Serine/threonine-protein kinase</keyword>
<dbReference type="EMBL" id="CP069111">
    <property type="protein sequence ID" value="QSS62354.1"/>
    <property type="molecule type" value="Genomic_DNA"/>
</dbReference>
<dbReference type="PANTHER" id="PTHR45646">
    <property type="entry name" value="SERINE/THREONINE-PROTEIN KINASE DOA-RELATED"/>
    <property type="match status" value="1"/>
</dbReference>
<name>A0A8A1MCK4_AJECA</name>
<proteinExistence type="predicted"/>
<evidence type="ECO:0000256" key="2">
    <source>
        <dbReference type="ARBA" id="ARBA00022679"/>
    </source>
</evidence>
<dbReference type="SMART" id="SM00220">
    <property type="entry name" value="S_TKc"/>
    <property type="match status" value="1"/>
</dbReference>
<evidence type="ECO:0000256" key="6">
    <source>
        <dbReference type="PROSITE-ProRule" id="PRU10141"/>
    </source>
</evidence>
<dbReference type="AlphaFoldDB" id="A0A8A1MCK4"/>
<dbReference type="InterPro" id="IPR011009">
    <property type="entry name" value="Kinase-like_dom_sf"/>
</dbReference>
<feature type="binding site" evidence="6">
    <location>
        <position position="95"/>
    </location>
    <ligand>
        <name>ATP</name>
        <dbReference type="ChEBI" id="CHEBI:30616"/>
    </ligand>
</feature>
<dbReference type="Gene3D" id="1.10.510.10">
    <property type="entry name" value="Transferase(Phosphotransferase) domain 1"/>
    <property type="match status" value="1"/>
</dbReference>
<dbReference type="InterPro" id="IPR051175">
    <property type="entry name" value="CLK_kinases"/>
</dbReference>
<sequence>MAIPAGALQVPNGDDAADFGDFVSTEDEEIDLEEIVEPWHKYDMKTTPTPYVFYPICVGEVLDERYLVEHKIGSGGFSTVWMAHDLQDSRDVALKVMSLGEWGENEARMQGEIRQNVQDTAHLVTSLTTFLLPGNGNMPMATRMSAAKQLLEALDNLHKLSIIHRDLTDRNCMWGMVPLHDLSRSAKYKALGRPLKQIIPFVDLWKEGELVGPAKMPENLRTEQFYLGDWSGSETWRPCASRLSTHAILLPGPTSSERCLGPLPEEWKGLYIYPESLDSWYDQQKTYDSDHDLASTIAYFRPEADPVEQTHVHSIMSSVLVYYPENRLTATQLLQDPSFRAIMHKYGRASLRNHSMLSATALRHNWSNACSEAYGVDASDNRTTNVAISLGSTCIFDGCMKKILR</sequence>
<dbReference type="InterPro" id="IPR017441">
    <property type="entry name" value="Protein_kinase_ATP_BS"/>
</dbReference>
<reference evidence="8" key="1">
    <citation type="submission" date="2021-01" db="EMBL/GenBank/DDBJ databases">
        <title>Chromosome-level genome assembly of a human fungal pathogen reveals clustering of transcriptionally co-regulated genes.</title>
        <authorList>
            <person name="Voorhies M."/>
            <person name="Cohen S."/>
            <person name="Shea T.P."/>
            <person name="Petrus S."/>
            <person name="Munoz J.F."/>
            <person name="Poplawski S."/>
            <person name="Goldman W.E."/>
            <person name="Michael T."/>
            <person name="Cuomo C.A."/>
            <person name="Sil A."/>
            <person name="Beyhan S."/>
        </authorList>
    </citation>
    <scope>NUCLEOTIDE SEQUENCE</scope>
    <source>
        <strain evidence="8">WU24</strain>
    </source>
</reference>
<keyword evidence="4 8" id="KW-0418">Kinase</keyword>
<evidence type="ECO:0000313" key="9">
    <source>
        <dbReference type="Proteomes" id="UP000663671"/>
    </source>
</evidence>
<dbReference type="SUPFAM" id="SSF56112">
    <property type="entry name" value="Protein kinase-like (PK-like)"/>
    <property type="match status" value="1"/>
</dbReference>
<keyword evidence="3 6" id="KW-0547">Nucleotide-binding</keyword>
<dbReference type="PROSITE" id="PS00107">
    <property type="entry name" value="PROTEIN_KINASE_ATP"/>
    <property type="match status" value="1"/>
</dbReference>
<evidence type="ECO:0000256" key="4">
    <source>
        <dbReference type="ARBA" id="ARBA00022777"/>
    </source>
</evidence>
<dbReference type="GO" id="GO:0004674">
    <property type="term" value="F:protein serine/threonine kinase activity"/>
    <property type="evidence" value="ECO:0007669"/>
    <property type="project" value="UniProtKB-KW"/>
</dbReference>
<dbReference type="GO" id="GO:0005524">
    <property type="term" value="F:ATP binding"/>
    <property type="evidence" value="ECO:0007669"/>
    <property type="project" value="UniProtKB-UniRule"/>
</dbReference>
<gene>
    <name evidence="8" type="ORF">I7I51_04532</name>
</gene>
<evidence type="ECO:0000256" key="5">
    <source>
        <dbReference type="ARBA" id="ARBA00022840"/>
    </source>
</evidence>
<dbReference type="OrthoDB" id="5979581at2759"/>
<protein>
    <submittedName>
        <fullName evidence="8">Protein kinase</fullName>
    </submittedName>
</protein>
<dbReference type="InterPro" id="IPR000719">
    <property type="entry name" value="Prot_kinase_dom"/>
</dbReference>
<organism evidence="8 9">
    <name type="scientific">Ajellomyces capsulatus</name>
    <name type="common">Darling's disease fungus</name>
    <name type="synonym">Histoplasma capsulatum</name>
    <dbReference type="NCBI Taxonomy" id="5037"/>
    <lineage>
        <taxon>Eukaryota</taxon>
        <taxon>Fungi</taxon>
        <taxon>Dikarya</taxon>
        <taxon>Ascomycota</taxon>
        <taxon>Pezizomycotina</taxon>
        <taxon>Eurotiomycetes</taxon>
        <taxon>Eurotiomycetidae</taxon>
        <taxon>Onygenales</taxon>
        <taxon>Ajellomycetaceae</taxon>
        <taxon>Histoplasma</taxon>
    </lineage>
</organism>
<dbReference type="VEuPathDB" id="FungiDB:I7I51_04532"/>
<dbReference type="Proteomes" id="UP000663671">
    <property type="component" value="Chromosome 5"/>
</dbReference>
<feature type="domain" description="Protein kinase" evidence="7">
    <location>
        <begin position="66"/>
        <end position="339"/>
    </location>
</feature>
<evidence type="ECO:0000256" key="3">
    <source>
        <dbReference type="ARBA" id="ARBA00022741"/>
    </source>
</evidence>
<dbReference type="Gene3D" id="3.30.200.20">
    <property type="entry name" value="Phosphorylase Kinase, domain 1"/>
    <property type="match status" value="1"/>
</dbReference>
<keyword evidence="2" id="KW-0808">Transferase</keyword>
<dbReference type="PROSITE" id="PS50011">
    <property type="entry name" value="PROTEIN_KINASE_DOM"/>
    <property type="match status" value="1"/>
</dbReference>
<accession>A0A8A1MCK4</accession>
<keyword evidence="5 6" id="KW-0067">ATP-binding</keyword>
<evidence type="ECO:0000313" key="8">
    <source>
        <dbReference type="EMBL" id="QSS62354.1"/>
    </source>
</evidence>